<evidence type="ECO:0000313" key="2">
    <source>
        <dbReference type="EMBL" id="PPQ83860.1"/>
    </source>
</evidence>
<dbReference type="EMBL" id="NHYE01004562">
    <property type="protein sequence ID" value="PPQ83860.1"/>
    <property type="molecule type" value="Genomic_DNA"/>
</dbReference>
<accession>A0A409WZC0</accession>
<dbReference type="InParanoid" id="A0A409WZC0"/>
<sequence length="131" mass="13979">MPGQARSISAGNIPFSTIPIPAPHLEAAMANLPAVDSLDSAIHFAQKSTGPHSGEQQPEYALLSGASSDSDHIHPLCSKMGTPLDHEPIRKLAEMHDSKGEDPDREYGKVLTEQNLESNFGLNTSSVDQGH</sequence>
<gene>
    <name evidence="2" type="ORF">CVT26_010379</name>
</gene>
<dbReference type="Proteomes" id="UP000284706">
    <property type="component" value="Unassembled WGS sequence"/>
</dbReference>
<organism evidence="2 3">
    <name type="scientific">Gymnopilus dilepis</name>
    <dbReference type="NCBI Taxonomy" id="231916"/>
    <lineage>
        <taxon>Eukaryota</taxon>
        <taxon>Fungi</taxon>
        <taxon>Dikarya</taxon>
        <taxon>Basidiomycota</taxon>
        <taxon>Agaricomycotina</taxon>
        <taxon>Agaricomycetes</taxon>
        <taxon>Agaricomycetidae</taxon>
        <taxon>Agaricales</taxon>
        <taxon>Agaricineae</taxon>
        <taxon>Hymenogastraceae</taxon>
        <taxon>Gymnopilus</taxon>
    </lineage>
</organism>
<dbReference type="AlphaFoldDB" id="A0A409WZC0"/>
<keyword evidence="3" id="KW-1185">Reference proteome</keyword>
<reference evidence="2 3" key="1">
    <citation type="journal article" date="2018" name="Evol. Lett.">
        <title>Horizontal gene cluster transfer increased hallucinogenic mushroom diversity.</title>
        <authorList>
            <person name="Reynolds H.T."/>
            <person name="Vijayakumar V."/>
            <person name="Gluck-Thaler E."/>
            <person name="Korotkin H.B."/>
            <person name="Matheny P.B."/>
            <person name="Slot J.C."/>
        </authorList>
    </citation>
    <scope>NUCLEOTIDE SEQUENCE [LARGE SCALE GENOMIC DNA]</scope>
    <source>
        <strain evidence="2 3">SRW20</strain>
    </source>
</reference>
<proteinExistence type="predicted"/>
<name>A0A409WZC0_9AGAR</name>
<feature type="region of interest" description="Disordered" evidence="1">
    <location>
        <begin position="65"/>
        <end position="84"/>
    </location>
</feature>
<evidence type="ECO:0000313" key="3">
    <source>
        <dbReference type="Proteomes" id="UP000284706"/>
    </source>
</evidence>
<protein>
    <submittedName>
        <fullName evidence="2">Uncharacterized protein</fullName>
    </submittedName>
</protein>
<comment type="caution">
    <text evidence="2">The sequence shown here is derived from an EMBL/GenBank/DDBJ whole genome shotgun (WGS) entry which is preliminary data.</text>
</comment>
<feature type="compositionally biased region" description="Basic and acidic residues" evidence="1">
    <location>
        <begin position="93"/>
        <end position="108"/>
    </location>
</feature>
<feature type="region of interest" description="Disordered" evidence="1">
    <location>
        <begin position="93"/>
        <end position="131"/>
    </location>
</feature>
<evidence type="ECO:0000256" key="1">
    <source>
        <dbReference type="SAM" id="MobiDB-lite"/>
    </source>
</evidence>
<feature type="compositionally biased region" description="Polar residues" evidence="1">
    <location>
        <begin position="112"/>
        <end position="131"/>
    </location>
</feature>